<feature type="signal peptide" evidence="1">
    <location>
        <begin position="1"/>
        <end position="20"/>
    </location>
</feature>
<dbReference type="Pfam" id="PF04187">
    <property type="entry name" value="Cofac_haem_bdg"/>
    <property type="match status" value="1"/>
</dbReference>
<organism evidence="3 4">
    <name type="scientific">Cecembia rubra</name>
    <dbReference type="NCBI Taxonomy" id="1485585"/>
    <lineage>
        <taxon>Bacteria</taxon>
        <taxon>Pseudomonadati</taxon>
        <taxon>Bacteroidota</taxon>
        <taxon>Cytophagia</taxon>
        <taxon>Cytophagales</taxon>
        <taxon>Cyclobacteriaceae</taxon>
        <taxon>Cecembia</taxon>
    </lineage>
</organism>
<dbReference type="Proteomes" id="UP000240708">
    <property type="component" value="Unassembled WGS sequence"/>
</dbReference>
<keyword evidence="4" id="KW-1185">Reference proteome</keyword>
<feature type="chain" id="PRO_5015115312" evidence="1">
    <location>
        <begin position="21"/>
        <end position="287"/>
    </location>
</feature>
<dbReference type="CDD" id="cd14727">
    <property type="entry name" value="ChanN-like"/>
    <property type="match status" value="1"/>
</dbReference>
<reference evidence="3 4" key="1">
    <citation type="submission" date="2018-03" db="EMBL/GenBank/DDBJ databases">
        <title>Genomic Encyclopedia of Archaeal and Bacterial Type Strains, Phase II (KMG-II): from individual species to whole genera.</title>
        <authorList>
            <person name="Goeker M."/>
        </authorList>
    </citation>
    <scope>NUCLEOTIDE SEQUENCE [LARGE SCALE GENOMIC DNA]</scope>
    <source>
        <strain evidence="3 4">DSM 28057</strain>
    </source>
</reference>
<dbReference type="SUPFAM" id="SSF159501">
    <property type="entry name" value="EreA/ChaN-like"/>
    <property type="match status" value="1"/>
</dbReference>
<feature type="domain" description="Haem-binding uptake Tiki superfamily ChaN" evidence="2">
    <location>
        <begin position="43"/>
        <end position="242"/>
    </location>
</feature>
<sequence>MNKKIVLISLFLFPLTGIMAQNEAYKIFTKEGKEISFETMAVNASQVEAIFFGELHNNSIAHWLQLRLLKSLQQSNNKVVLAGEFFERDDQLNIDEWFSGRITDKNFESEAKLWNNYSTDYKPLMIFAKEHQIPFVASNIPRKYASLVSREGMNGLESLSSEAKKYIAPLPVEVDKTLPGYKGMTEMMHGANMNIDFMIEAQAIKDATMAYSLFNYFQKGNLILHINGSYHSNNFEGIVWYVKKDFPQLKIMTINTVEQKEILTLEDKHLYTADFIIVTPQDGPKSY</sequence>
<comment type="caution">
    <text evidence="3">The sequence shown here is derived from an EMBL/GenBank/DDBJ whole genome shotgun (WGS) entry which is preliminary data.</text>
</comment>
<dbReference type="Gene3D" id="3.40.50.11550">
    <property type="match status" value="1"/>
</dbReference>
<evidence type="ECO:0000313" key="4">
    <source>
        <dbReference type="Proteomes" id="UP000240708"/>
    </source>
</evidence>
<dbReference type="InterPro" id="IPR007314">
    <property type="entry name" value="Cofac_haem-bd_dom"/>
</dbReference>
<name>A0A2P8DYM1_9BACT</name>
<dbReference type="AlphaFoldDB" id="A0A2P8DYM1"/>
<evidence type="ECO:0000256" key="1">
    <source>
        <dbReference type="SAM" id="SignalP"/>
    </source>
</evidence>
<proteinExistence type="predicted"/>
<gene>
    <name evidence="3" type="ORF">CLV48_110107</name>
</gene>
<protein>
    <submittedName>
        <fullName evidence="3">Putative iron-regulated protein</fullName>
    </submittedName>
</protein>
<dbReference type="RefSeq" id="WP_106568342.1">
    <property type="nucleotide sequence ID" value="NZ_PYGF01000010.1"/>
</dbReference>
<evidence type="ECO:0000259" key="2">
    <source>
        <dbReference type="Pfam" id="PF04187"/>
    </source>
</evidence>
<evidence type="ECO:0000313" key="3">
    <source>
        <dbReference type="EMBL" id="PSL02324.1"/>
    </source>
</evidence>
<dbReference type="OrthoDB" id="1680202at2"/>
<accession>A0A2P8DYM1</accession>
<keyword evidence="1" id="KW-0732">Signal</keyword>
<dbReference type="EMBL" id="PYGF01000010">
    <property type="protein sequence ID" value="PSL02324.1"/>
    <property type="molecule type" value="Genomic_DNA"/>
</dbReference>